<dbReference type="GO" id="GO:0032267">
    <property type="term" value="F:tRNA(Ile)-lysidine synthase activity"/>
    <property type="evidence" value="ECO:0007669"/>
    <property type="project" value="UniProtKB-EC"/>
</dbReference>
<dbReference type="InterPro" id="IPR014729">
    <property type="entry name" value="Rossmann-like_a/b/a_fold"/>
</dbReference>
<evidence type="ECO:0000256" key="6">
    <source>
        <dbReference type="HAMAP-Rule" id="MF_01161"/>
    </source>
</evidence>
<sequence>MKQRLAATLGDFPDVAASLSLFPEYMNGAPETPIGVAVSGGGDSVALLMLLALWGKRPLEVFCVDHGLNPASAHWTQGVADLCADLGADLGLSFTALHWTGDKPATGVQAAARRARHHLILKAARAKGIKVLCLGHNADDGAEAEAMRAEGSTVGTPRLWSASPFWPEGEGVFYFRPLIGVARARLRAWLTAAGVPYIDDPANDNPAYLRAKVRQVLQASAPSVSGATRADTSPASQGRMIAHISSPVAQRTGEVAGEVPSEGANHLIHVGAFQLSEVPPADRLAAMIVCAGGGEKLPSAREVAAILDGISAGRTVFTLCGARIEVTRDGVLICREPGDMTRNGTVPAVVGDIWDGRFRLLSYAQGGEIRPLRGHAKRLQRADREKIAHLPPVARASLPIVLSGDTPRLMAAGDLHCLVSARLRAALGAALGQVRNEISLSNL</sequence>
<comment type="caution">
    <text evidence="8">The sequence shown here is derived from an EMBL/GenBank/DDBJ whole genome shotgun (WGS) entry which is preliminary data.</text>
</comment>
<evidence type="ECO:0000259" key="7">
    <source>
        <dbReference type="Pfam" id="PF01171"/>
    </source>
</evidence>
<dbReference type="Gene3D" id="3.40.50.620">
    <property type="entry name" value="HUPs"/>
    <property type="match status" value="1"/>
</dbReference>
<accession>A0ABT5HVJ6</accession>
<evidence type="ECO:0000313" key="9">
    <source>
        <dbReference type="Proteomes" id="UP001214854"/>
    </source>
</evidence>
<evidence type="ECO:0000256" key="1">
    <source>
        <dbReference type="ARBA" id="ARBA00022598"/>
    </source>
</evidence>
<keyword evidence="1 6" id="KW-0436">Ligase</keyword>
<comment type="domain">
    <text evidence="6">The N-terminal region contains the highly conserved SGGXDS motif, predicted to be a P-loop motif involved in ATP binding.</text>
</comment>
<evidence type="ECO:0000256" key="3">
    <source>
        <dbReference type="ARBA" id="ARBA00022741"/>
    </source>
</evidence>
<dbReference type="Proteomes" id="UP001214854">
    <property type="component" value="Unassembled WGS sequence"/>
</dbReference>
<evidence type="ECO:0000256" key="4">
    <source>
        <dbReference type="ARBA" id="ARBA00022840"/>
    </source>
</evidence>
<dbReference type="EMBL" id="JAQQKX010000009">
    <property type="protein sequence ID" value="MDC7684074.1"/>
    <property type="molecule type" value="Genomic_DNA"/>
</dbReference>
<evidence type="ECO:0000256" key="5">
    <source>
        <dbReference type="ARBA" id="ARBA00048539"/>
    </source>
</evidence>
<dbReference type="PANTHER" id="PTHR43033:SF1">
    <property type="entry name" value="TRNA(ILE)-LYSIDINE SYNTHASE-RELATED"/>
    <property type="match status" value="1"/>
</dbReference>
<feature type="binding site" evidence="6">
    <location>
        <begin position="39"/>
        <end position="44"/>
    </location>
    <ligand>
        <name>ATP</name>
        <dbReference type="ChEBI" id="CHEBI:30616"/>
    </ligand>
</feature>
<dbReference type="PANTHER" id="PTHR43033">
    <property type="entry name" value="TRNA(ILE)-LYSIDINE SYNTHASE-RELATED"/>
    <property type="match status" value="1"/>
</dbReference>
<evidence type="ECO:0000256" key="2">
    <source>
        <dbReference type="ARBA" id="ARBA00022694"/>
    </source>
</evidence>
<dbReference type="HAMAP" id="MF_01161">
    <property type="entry name" value="tRNA_Ile_lys_synt"/>
    <property type="match status" value="1"/>
</dbReference>
<dbReference type="InterPro" id="IPR012795">
    <property type="entry name" value="tRNA_Ile_lys_synt_N"/>
</dbReference>
<feature type="domain" description="tRNA(Ile)-lysidine/2-thiocytidine synthase N-terminal" evidence="7">
    <location>
        <begin position="35"/>
        <end position="215"/>
    </location>
</feature>
<comment type="similarity">
    <text evidence="6">Belongs to the tRNA(Ile)-lysidine synthase family.</text>
</comment>
<reference evidence="8 9" key="1">
    <citation type="submission" date="2023-01" db="EMBL/GenBank/DDBJ databases">
        <title>Novel species of the genus Asticcacaulis isolated from rivers.</title>
        <authorList>
            <person name="Lu H."/>
        </authorList>
    </citation>
    <scope>NUCLEOTIDE SEQUENCE [LARGE SCALE GENOMIC DNA]</scope>
    <source>
        <strain evidence="8 9">BYS171W</strain>
    </source>
</reference>
<dbReference type="CDD" id="cd01992">
    <property type="entry name" value="TilS_N"/>
    <property type="match status" value="1"/>
</dbReference>
<organism evidence="8 9">
    <name type="scientific">Asticcacaulis aquaticus</name>
    <dbReference type="NCBI Taxonomy" id="2984212"/>
    <lineage>
        <taxon>Bacteria</taxon>
        <taxon>Pseudomonadati</taxon>
        <taxon>Pseudomonadota</taxon>
        <taxon>Alphaproteobacteria</taxon>
        <taxon>Caulobacterales</taxon>
        <taxon>Caulobacteraceae</taxon>
        <taxon>Asticcacaulis</taxon>
    </lineage>
</organism>
<name>A0ABT5HVJ6_9CAUL</name>
<dbReference type="RefSeq" id="WP_272748525.1">
    <property type="nucleotide sequence ID" value="NZ_JAQQKX010000009.1"/>
</dbReference>
<dbReference type="EC" id="6.3.4.19" evidence="6"/>
<dbReference type="InterPro" id="IPR011063">
    <property type="entry name" value="TilS/TtcA_N"/>
</dbReference>
<keyword evidence="4 6" id="KW-0067">ATP-binding</keyword>
<keyword evidence="9" id="KW-1185">Reference proteome</keyword>
<dbReference type="NCBIfam" id="TIGR02432">
    <property type="entry name" value="lysidine_TilS_N"/>
    <property type="match status" value="1"/>
</dbReference>
<keyword evidence="3 6" id="KW-0547">Nucleotide-binding</keyword>
<protein>
    <recommendedName>
        <fullName evidence="6">tRNA(Ile)-lysidine synthase</fullName>
        <ecNumber evidence="6">6.3.4.19</ecNumber>
    </recommendedName>
    <alternativeName>
        <fullName evidence="6">tRNA(Ile)-2-lysyl-cytidine synthase</fullName>
    </alternativeName>
    <alternativeName>
        <fullName evidence="6">tRNA(Ile)-lysidine synthetase</fullName>
    </alternativeName>
</protein>
<keyword evidence="2 6" id="KW-0819">tRNA processing</keyword>
<evidence type="ECO:0000313" key="8">
    <source>
        <dbReference type="EMBL" id="MDC7684074.1"/>
    </source>
</evidence>
<comment type="subcellular location">
    <subcellularLocation>
        <location evidence="6">Cytoplasm</location>
    </subcellularLocation>
</comment>
<dbReference type="Pfam" id="PF01171">
    <property type="entry name" value="ATP_bind_3"/>
    <property type="match status" value="1"/>
</dbReference>
<dbReference type="SUPFAM" id="SSF52402">
    <property type="entry name" value="Adenine nucleotide alpha hydrolases-like"/>
    <property type="match status" value="1"/>
</dbReference>
<comment type="catalytic activity">
    <reaction evidence="5 6">
        <text>cytidine(34) in tRNA(Ile2) + L-lysine + ATP = lysidine(34) in tRNA(Ile2) + AMP + diphosphate + H(+)</text>
        <dbReference type="Rhea" id="RHEA:43744"/>
        <dbReference type="Rhea" id="RHEA-COMP:10625"/>
        <dbReference type="Rhea" id="RHEA-COMP:10670"/>
        <dbReference type="ChEBI" id="CHEBI:15378"/>
        <dbReference type="ChEBI" id="CHEBI:30616"/>
        <dbReference type="ChEBI" id="CHEBI:32551"/>
        <dbReference type="ChEBI" id="CHEBI:33019"/>
        <dbReference type="ChEBI" id="CHEBI:82748"/>
        <dbReference type="ChEBI" id="CHEBI:83665"/>
        <dbReference type="ChEBI" id="CHEBI:456215"/>
        <dbReference type="EC" id="6.3.4.19"/>
    </reaction>
</comment>
<proteinExistence type="inferred from homology"/>
<keyword evidence="6" id="KW-0963">Cytoplasm</keyword>
<comment type="function">
    <text evidence="6">Ligates lysine onto the cytidine present at position 34 of the AUA codon-specific tRNA(Ile) that contains the anticodon CAU, in an ATP-dependent manner. Cytidine is converted to lysidine, thus changing the amino acid specificity of the tRNA from methionine to isoleucine.</text>
</comment>
<dbReference type="InterPro" id="IPR012094">
    <property type="entry name" value="tRNA_Ile_lys_synt"/>
</dbReference>
<gene>
    <name evidence="6 8" type="primary">tilS</name>
    <name evidence="8" type="ORF">PQU92_12360</name>
</gene>